<evidence type="ECO:0000256" key="2">
    <source>
        <dbReference type="ARBA" id="ARBA00023163"/>
    </source>
</evidence>
<dbReference type="AlphaFoldDB" id="A0A2N0VEK8"/>
<protein>
    <recommendedName>
        <fullName evidence="3">HTH marR-type domain-containing protein</fullName>
    </recommendedName>
</protein>
<dbReference type="GO" id="GO:0006950">
    <property type="term" value="P:response to stress"/>
    <property type="evidence" value="ECO:0007669"/>
    <property type="project" value="TreeGrafter"/>
</dbReference>
<feature type="domain" description="HTH marR-type" evidence="3">
    <location>
        <begin position="18"/>
        <end position="115"/>
    </location>
</feature>
<dbReference type="InterPro" id="IPR036390">
    <property type="entry name" value="WH_DNA-bd_sf"/>
</dbReference>
<dbReference type="Pfam" id="PF01047">
    <property type="entry name" value="MarR"/>
    <property type="match status" value="1"/>
</dbReference>
<dbReference type="EMBL" id="PISP01000006">
    <property type="protein sequence ID" value="PKD42622.1"/>
    <property type="molecule type" value="Genomic_DNA"/>
</dbReference>
<dbReference type="InterPro" id="IPR039422">
    <property type="entry name" value="MarR/SlyA-like"/>
</dbReference>
<dbReference type="PANTHER" id="PTHR33164">
    <property type="entry name" value="TRANSCRIPTIONAL REGULATOR, MARR FAMILY"/>
    <property type="match status" value="1"/>
</dbReference>
<accession>A0A2N0VEK8</accession>
<keyword evidence="5" id="KW-1185">Reference proteome</keyword>
<dbReference type="Proteomes" id="UP000233398">
    <property type="component" value="Unassembled WGS sequence"/>
</dbReference>
<dbReference type="InterPro" id="IPR036388">
    <property type="entry name" value="WH-like_DNA-bd_sf"/>
</dbReference>
<dbReference type="SMART" id="SM00347">
    <property type="entry name" value="HTH_MARR"/>
    <property type="match status" value="1"/>
</dbReference>
<comment type="caution">
    <text evidence="4">The sequence shown here is derived from an EMBL/GenBank/DDBJ whole genome shotgun (WGS) entry which is preliminary data.</text>
</comment>
<sequence>MHTEANTFSRSVSKHFDSYFKEFGLATSYVEVLIYLKIQGPLIQKEIANHLQLDPSTITRFLKKLQKEGWVVKKKVDERTKIALNSKRAEEVTKLSELYINAEEALSEKLGDKYVETTEKLLRHGNSMFEEATES</sequence>
<evidence type="ECO:0000259" key="3">
    <source>
        <dbReference type="SMART" id="SM00347"/>
    </source>
</evidence>
<dbReference type="SUPFAM" id="SSF46785">
    <property type="entry name" value="Winged helix' DNA-binding domain"/>
    <property type="match status" value="1"/>
</dbReference>
<dbReference type="OrthoDB" id="1551170at2"/>
<dbReference type="Gene3D" id="1.10.10.10">
    <property type="entry name" value="Winged helix-like DNA-binding domain superfamily/Winged helix DNA-binding domain"/>
    <property type="match status" value="1"/>
</dbReference>
<organism evidence="4 5">
    <name type="scientific">Rhodohalobacter barkolensis</name>
    <dbReference type="NCBI Taxonomy" id="2053187"/>
    <lineage>
        <taxon>Bacteria</taxon>
        <taxon>Pseudomonadati</taxon>
        <taxon>Balneolota</taxon>
        <taxon>Balneolia</taxon>
        <taxon>Balneolales</taxon>
        <taxon>Balneolaceae</taxon>
        <taxon>Rhodohalobacter</taxon>
    </lineage>
</organism>
<evidence type="ECO:0000313" key="4">
    <source>
        <dbReference type="EMBL" id="PKD42622.1"/>
    </source>
</evidence>
<name>A0A2N0VEK8_9BACT</name>
<keyword evidence="1" id="KW-0805">Transcription regulation</keyword>
<proteinExistence type="predicted"/>
<evidence type="ECO:0000256" key="1">
    <source>
        <dbReference type="ARBA" id="ARBA00023015"/>
    </source>
</evidence>
<dbReference type="RefSeq" id="WP_101074319.1">
    <property type="nucleotide sequence ID" value="NZ_PISP01000006.1"/>
</dbReference>
<dbReference type="PANTHER" id="PTHR33164:SF56">
    <property type="entry name" value="HTH-TYPE TRANSCRIPTIONAL REGULATOR MHQR"/>
    <property type="match status" value="1"/>
</dbReference>
<reference evidence="4 5" key="1">
    <citation type="submission" date="2017-11" db="EMBL/GenBank/DDBJ databases">
        <title>Rhodohalobacter 15182 sp. nov., isolated from a salt lake.</title>
        <authorList>
            <person name="Han S."/>
        </authorList>
    </citation>
    <scope>NUCLEOTIDE SEQUENCE [LARGE SCALE GENOMIC DNA]</scope>
    <source>
        <strain evidence="4 5">15182</strain>
    </source>
</reference>
<gene>
    <name evidence="4" type="ORF">CWD77_14535</name>
</gene>
<dbReference type="CDD" id="cd00090">
    <property type="entry name" value="HTH_ARSR"/>
    <property type="match status" value="1"/>
</dbReference>
<keyword evidence="2" id="KW-0804">Transcription</keyword>
<dbReference type="InterPro" id="IPR000835">
    <property type="entry name" value="HTH_MarR-typ"/>
</dbReference>
<evidence type="ECO:0000313" key="5">
    <source>
        <dbReference type="Proteomes" id="UP000233398"/>
    </source>
</evidence>
<dbReference type="InterPro" id="IPR011991">
    <property type="entry name" value="ArsR-like_HTH"/>
</dbReference>
<dbReference type="GO" id="GO:0003700">
    <property type="term" value="F:DNA-binding transcription factor activity"/>
    <property type="evidence" value="ECO:0007669"/>
    <property type="project" value="InterPro"/>
</dbReference>